<gene>
    <name evidence="1" type="ORF">FQA47_008155</name>
</gene>
<dbReference type="EMBL" id="WKFB01000055">
    <property type="protein sequence ID" value="KAF6737597.1"/>
    <property type="molecule type" value="Genomic_DNA"/>
</dbReference>
<accession>A0A834FPF4</accession>
<organism evidence="1 2">
    <name type="scientific">Oryzias melastigma</name>
    <name type="common">Marine medaka</name>
    <dbReference type="NCBI Taxonomy" id="30732"/>
    <lineage>
        <taxon>Eukaryota</taxon>
        <taxon>Metazoa</taxon>
        <taxon>Chordata</taxon>
        <taxon>Craniata</taxon>
        <taxon>Vertebrata</taxon>
        <taxon>Euteleostomi</taxon>
        <taxon>Actinopterygii</taxon>
        <taxon>Neopterygii</taxon>
        <taxon>Teleostei</taxon>
        <taxon>Neoteleostei</taxon>
        <taxon>Acanthomorphata</taxon>
        <taxon>Ovalentaria</taxon>
        <taxon>Atherinomorphae</taxon>
        <taxon>Beloniformes</taxon>
        <taxon>Adrianichthyidae</taxon>
        <taxon>Oryziinae</taxon>
        <taxon>Oryzias</taxon>
    </lineage>
</organism>
<reference evidence="1" key="1">
    <citation type="journal article" name="BMC Genomics">
        <title>Long-read sequencing and de novo genome assembly of marine medaka (Oryzias melastigma).</title>
        <authorList>
            <person name="Liang P."/>
            <person name="Saqib H.S.A."/>
            <person name="Ni X."/>
            <person name="Shen Y."/>
        </authorList>
    </citation>
    <scope>NUCLEOTIDE SEQUENCE</scope>
    <source>
        <strain evidence="1">Bigg-433</strain>
    </source>
</reference>
<comment type="caution">
    <text evidence="1">The sequence shown here is derived from an EMBL/GenBank/DDBJ whole genome shotgun (WGS) entry which is preliminary data.</text>
</comment>
<proteinExistence type="predicted"/>
<dbReference type="AlphaFoldDB" id="A0A834FPF4"/>
<name>A0A834FPF4_ORYME</name>
<evidence type="ECO:0000313" key="2">
    <source>
        <dbReference type="Proteomes" id="UP000646548"/>
    </source>
</evidence>
<sequence>MAISLWRDIAVMVDLNPGDVISLTHMKMERSPYGLQMKSTGYTTIQKEEKVYETATVIGVKKGSSPGWLKVLLASGEDVKIKEEMWEPYRDVFKKNKLQLKLKMQGKVVTEICSTSEQ</sequence>
<protein>
    <submittedName>
        <fullName evidence="1">Uncharacterized protein</fullName>
    </submittedName>
</protein>
<evidence type="ECO:0000313" key="1">
    <source>
        <dbReference type="EMBL" id="KAF6737597.1"/>
    </source>
</evidence>
<dbReference type="Proteomes" id="UP000646548">
    <property type="component" value="Unassembled WGS sequence"/>
</dbReference>